<reference evidence="7" key="1">
    <citation type="submission" date="2016-10" db="EMBL/GenBank/DDBJ databases">
        <authorList>
            <person name="Varghese N."/>
            <person name="Submissions S."/>
        </authorList>
    </citation>
    <scope>NUCLEOTIDE SEQUENCE [LARGE SCALE GENOMIC DNA]</scope>
    <source>
        <strain evidence="7">IBRC-M 10403</strain>
    </source>
</reference>
<feature type="DNA-binding region" description="H-T-H motif" evidence="4">
    <location>
        <begin position="28"/>
        <end position="47"/>
    </location>
</feature>
<dbReference type="PANTHER" id="PTHR30055">
    <property type="entry name" value="HTH-TYPE TRANSCRIPTIONAL REGULATOR RUTR"/>
    <property type="match status" value="1"/>
</dbReference>
<keyword evidence="7" id="KW-1185">Reference proteome</keyword>
<dbReference type="GO" id="GO:0003700">
    <property type="term" value="F:DNA-binding transcription factor activity"/>
    <property type="evidence" value="ECO:0007669"/>
    <property type="project" value="TreeGrafter"/>
</dbReference>
<dbReference type="AlphaFoldDB" id="A0A1G6TYQ8"/>
<dbReference type="SUPFAM" id="SSF48498">
    <property type="entry name" value="Tetracyclin repressor-like, C-terminal domain"/>
    <property type="match status" value="1"/>
</dbReference>
<dbReference type="InterPro" id="IPR036271">
    <property type="entry name" value="Tet_transcr_reg_TetR-rel_C_sf"/>
</dbReference>
<evidence type="ECO:0000256" key="3">
    <source>
        <dbReference type="ARBA" id="ARBA00023163"/>
    </source>
</evidence>
<evidence type="ECO:0000313" key="7">
    <source>
        <dbReference type="Proteomes" id="UP000199501"/>
    </source>
</evidence>
<dbReference type="Proteomes" id="UP000199501">
    <property type="component" value="Unassembled WGS sequence"/>
</dbReference>
<dbReference type="PRINTS" id="PR00455">
    <property type="entry name" value="HTHTETR"/>
</dbReference>
<dbReference type="Gene3D" id="1.10.357.10">
    <property type="entry name" value="Tetracycline Repressor, domain 2"/>
    <property type="match status" value="1"/>
</dbReference>
<gene>
    <name evidence="6" type="ORF">SAMN05216174_11016</name>
</gene>
<keyword evidence="2 4" id="KW-0238">DNA-binding</keyword>
<dbReference type="Pfam" id="PF00440">
    <property type="entry name" value="TetR_N"/>
    <property type="match status" value="1"/>
</dbReference>
<evidence type="ECO:0000256" key="1">
    <source>
        <dbReference type="ARBA" id="ARBA00023015"/>
    </source>
</evidence>
<dbReference type="InterPro" id="IPR001647">
    <property type="entry name" value="HTH_TetR"/>
</dbReference>
<dbReference type="SUPFAM" id="SSF46689">
    <property type="entry name" value="Homeodomain-like"/>
    <property type="match status" value="1"/>
</dbReference>
<dbReference type="STRING" id="1271860.SAMN05216174_11016"/>
<evidence type="ECO:0000313" key="6">
    <source>
        <dbReference type="EMBL" id="SDD34218.1"/>
    </source>
</evidence>
<dbReference type="InterPro" id="IPR009057">
    <property type="entry name" value="Homeodomain-like_sf"/>
</dbReference>
<keyword evidence="3" id="KW-0804">Transcription</keyword>
<protein>
    <submittedName>
        <fullName evidence="6">Regulatory protein, tetR family</fullName>
    </submittedName>
</protein>
<evidence type="ECO:0000259" key="5">
    <source>
        <dbReference type="PROSITE" id="PS50977"/>
    </source>
</evidence>
<accession>A0A1G6TYQ8</accession>
<dbReference type="OrthoDB" id="9795011at2"/>
<dbReference type="Pfam" id="PF21597">
    <property type="entry name" value="TetR_C_43"/>
    <property type="match status" value="1"/>
</dbReference>
<dbReference type="RefSeq" id="WP_091453225.1">
    <property type="nucleotide sequence ID" value="NZ_FMZZ01000010.1"/>
</dbReference>
<dbReference type="PANTHER" id="PTHR30055:SF234">
    <property type="entry name" value="HTH-TYPE TRANSCRIPTIONAL REGULATOR BETI"/>
    <property type="match status" value="1"/>
</dbReference>
<proteinExistence type="predicted"/>
<dbReference type="InterPro" id="IPR050109">
    <property type="entry name" value="HTH-type_TetR-like_transc_reg"/>
</dbReference>
<dbReference type="InterPro" id="IPR049445">
    <property type="entry name" value="TetR_SbtR-like_C"/>
</dbReference>
<evidence type="ECO:0000256" key="4">
    <source>
        <dbReference type="PROSITE-ProRule" id="PRU00335"/>
    </source>
</evidence>
<feature type="domain" description="HTH tetR-type" evidence="5">
    <location>
        <begin position="6"/>
        <end position="65"/>
    </location>
</feature>
<dbReference type="PROSITE" id="PS50977">
    <property type="entry name" value="HTH_TETR_2"/>
    <property type="match status" value="1"/>
</dbReference>
<name>A0A1G6TYQ8_9PSEU</name>
<dbReference type="GO" id="GO:0000976">
    <property type="term" value="F:transcription cis-regulatory region binding"/>
    <property type="evidence" value="ECO:0007669"/>
    <property type="project" value="TreeGrafter"/>
</dbReference>
<sequence>MRADARRNRERLLAAARKVFDERGIDAALDEVARRAGIGNATLYRHFPTRRDLIVAVYADEVADLCGRGEALLAADSPGAALAEWLRLFVSHVAAKRELALAIEGERSALFEQWHRAVSDTAAALLARARRDGAARDDVDVADLVALATGIAVVDPGGERTEALLSLVRLGLAPR</sequence>
<organism evidence="6 7">
    <name type="scientific">Actinokineospora iranica</name>
    <dbReference type="NCBI Taxonomy" id="1271860"/>
    <lineage>
        <taxon>Bacteria</taxon>
        <taxon>Bacillati</taxon>
        <taxon>Actinomycetota</taxon>
        <taxon>Actinomycetes</taxon>
        <taxon>Pseudonocardiales</taxon>
        <taxon>Pseudonocardiaceae</taxon>
        <taxon>Actinokineospora</taxon>
    </lineage>
</organism>
<evidence type="ECO:0000256" key="2">
    <source>
        <dbReference type="ARBA" id="ARBA00023125"/>
    </source>
</evidence>
<dbReference type="EMBL" id="FMZZ01000010">
    <property type="protein sequence ID" value="SDD34218.1"/>
    <property type="molecule type" value="Genomic_DNA"/>
</dbReference>
<keyword evidence="1" id="KW-0805">Transcription regulation</keyword>